<reference evidence="2 3" key="1">
    <citation type="submission" date="2024-01" db="EMBL/GenBank/DDBJ databases">
        <authorList>
            <consortium name="Genoscope - CEA"/>
            <person name="William W."/>
        </authorList>
    </citation>
    <scope>NUCLEOTIDE SEQUENCE [LARGE SCALE GENOMIC DNA]</scope>
    <source>
        <strain evidence="2 3">29B2s-10</strain>
    </source>
</reference>
<keyword evidence="3" id="KW-1185">Reference proteome</keyword>
<evidence type="ECO:0000313" key="2">
    <source>
        <dbReference type="EMBL" id="CAK7903494.1"/>
    </source>
</evidence>
<proteinExistence type="predicted"/>
<dbReference type="Pfam" id="PF02214">
    <property type="entry name" value="BTB_2"/>
    <property type="match status" value="1"/>
</dbReference>
<dbReference type="SUPFAM" id="SSF54695">
    <property type="entry name" value="POZ domain"/>
    <property type="match status" value="2"/>
</dbReference>
<name>A0ABP0EF44_9ASCO</name>
<dbReference type="PANTHER" id="PTHR31758">
    <property type="entry name" value="BTB/POZ DOMAIN-CONTAINING PROTEIN YLR108C"/>
    <property type="match status" value="1"/>
</dbReference>
<evidence type="ECO:0000259" key="1">
    <source>
        <dbReference type="Pfam" id="PF02214"/>
    </source>
</evidence>
<gene>
    <name evidence="2" type="ORF">CAAN4_D04830</name>
</gene>
<protein>
    <recommendedName>
        <fullName evidence="1">Potassium channel tetramerisation-type BTB domain-containing protein</fullName>
    </recommendedName>
</protein>
<dbReference type="Proteomes" id="UP001497600">
    <property type="component" value="Chromosome D"/>
</dbReference>
<dbReference type="InterPro" id="IPR003131">
    <property type="entry name" value="T1-type_BTB"/>
</dbReference>
<sequence length="439" mass="50719">MSTTVEFSAEFNPEIPSLLPLDKVYSIQVGGKLFKLSGASLSSDGPSHFTDFFQQPENSDKILCIDRNPDVFNLIYMHLQGYQINVENDYQFVHLYSDSYYYSLRRLQRFLAEDDLFATVGNVSFKIARTLFTSTGNFPNYFTISYNSMLTNNFEIIQIKNMIRPPPQKPVTVPNRSPKLFNDLLELLKRNPLVIENEEHRSLLIRECKYYRFAELEQQIIKYKIVNNPFSPDNKQEIIIGLKDISPKGLINEQPIDIKHEVALQYQRPCIAREPKRTLIFQLDSTSCEIFNKDYSEVKLILNKSTKLMILQISNKLCLKYVSLFKTLNEEIVAHTSDCGAPQISVLVGLRDSKAKINGMDMKKDWVNDLLGPPVNDATDDQNNAKRRRTDIVGDIIEFKLTRSLWRVMMRGKNIRLHAVSFEGLTDQSSFIRQEIDFL</sequence>
<accession>A0ABP0EF44</accession>
<dbReference type="EMBL" id="OZ004256">
    <property type="protein sequence ID" value="CAK7903494.1"/>
    <property type="molecule type" value="Genomic_DNA"/>
</dbReference>
<dbReference type="PANTHER" id="PTHR31758:SF2">
    <property type="entry name" value="BTB_POZ DOMAIN-CONTAINING PROTEIN YLR108C"/>
    <property type="match status" value="1"/>
</dbReference>
<organism evidence="2 3">
    <name type="scientific">[Candida] anglica</name>
    <dbReference type="NCBI Taxonomy" id="148631"/>
    <lineage>
        <taxon>Eukaryota</taxon>
        <taxon>Fungi</taxon>
        <taxon>Dikarya</taxon>
        <taxon>Ascomycota</taxon>
        <taxon>Saccharomycotina</taxon>
        <taxon>Pichiomycetes</taxon>
        <taxon>Debaryomycetaceae</taxon>
        <taxon>Kurtzmaniella</taxon>
    </lineage>
</organism>
<evidence type="ECO:0000313" key="3">
    <source>
        <dbReference type="Proteomes" id="UP001497600"/>
    </source>
</evidence>
<dbReference type="InterPro" id="IPR011333">
    <property type="entry name" value="SKP1/BTB/POZ_sf"/>
</dbReference>
<dbReference type="Gene3D" id="3.30.710.10">
    <property type="entry name" value="Potassium Channel Kv1.1, Chain A"/>
    <property type="match status" value="2"/>
</dbReference>
<feature type="domain" description="Potassium channel tetramerisation-type BTB" evidence="1">
    <location>
        <begin position="27"/>
        <end position="107"/>
    </location>
</feature>